<comment type="caution">
    <text evidence="9">The sequence shown here is derived from an EMBL/GenBank/DDBJ whole genome shotgun (WGS) entry which is preliminary data.</text>
</comment>
<dbReference type="InterPro" id="IPR052081">
    <property type="entry name" value="Dispatched_Hh_regulator"/>
</dbReference>
<evidence type="ECO:0000256" key="3">
    <source>
        <dbReference type="ARBA" id="ARBA00022989"/>
    </source>
</evidence>
<keyword evidence="10" id="KW-1185">Reference proteome</keyword>
<keyword evidence="5" id="KW-0325">Glycoprotein</keyword>
<keyword evidence="3 7" id="KW-1133">Transmembrane helix</keyword>
<dbReference type="GO" id="GO:0016020">
    <property type="term" value="C:membrane"/>
    <property type="evidence" value="ECO:0007669"/>
    <property type="project" value="UniProtKB-SubCell"/>
</dbReference>
<dbReference type="Proteomes" id="UP001608902">
    <property type="component" value="Unassembled WGS sequence"/>
</dbReference>
<evidence type="ECO:0000259" key="8">
    <source>
        <dbReference type="PROSITE" id="PS50156"/>
    </source>
</evidence>
<comment type="similarity">
    <text evidence="6">Belongs to the dispatched family.</text>
</comment>
<keyword evidence="2 7" id="KW-0812">Transmembrane</keyword>
<sequence>MFTSRVLRTYCDLLFRYPGITVLITVLLSTVAPCAVIYFNTLRISQNPEVGFDTRGTELSGPRLAWQSLTATIRRSNRVALQSDGDRRRWKRSWADDLLLAFGQVACYESPIVAMDFLTQFVIEVPSYDSMFRYDFLKNLCDLHFYLKDVLKEFDSITPYRNILGLPNYLTCLSPNYLANCSFLTQKDIEIVRNIVDYCRRYRKPIVECRSTCHTAKCAQCPDVPSNCSSQMIFDLFYRILPVDLDGRPMFLNNFLPIFTFSGYHSRGFFNTTVAQYLQLQNKLRLYAKRSGFYELKGLSMDIKRNILYDGARRDSLLACGAAACVFLLIFLYSFNPFLCIGVFFMLGASALCALAVYSCFTDEVPLLNLIVFVLLLAIGSDDAFLLYNSFPSSITPPTIEECLAHTAGAMLLTSSSTAVPFFTNILSSVVVFRCFGLFAGLTLFFNYLLEISFLPALLILQRRYCDYCTSVSYRPFSWLSYLMRDILPPVIVAGRYIWICSLSLTVISATYLSVIGLRFPEYNPLQLFVSSNEHEWFDNNAERTFDFIKNKLEVSINVRLVWGLSTVDQKGVFQLQKFTAIRRDPNFRLSTTSHVGQIANALRAYRYLDFVDHAAEYWPERYLKWSEHFQCVIGKTCCNHNDPTYNQSNTDYCIRLSTTDLYTQYNDTPIYDNTSFELVGYTALLPTKFNYSHRFANLSHSFGRLKTSFGDMKGGWYTTEWPLLGVWFDLLQSILADCRQSVLLSFTVVAVFALLHLKLIAPVAILTIISIVIVSVACVIALGWVIGVLEAVILVLVVGLSFDFTLHYGASVPSTGCAAHRVQLAAEKSSVPVGLAALSSIIAGGMMLFAETHAFFQVGVFLVTSTTISWLFSTFFFLPLLTFVLRGTKSCDCCNILSRTEFSLREKVASR</sequence>
<feature type="transmembrane region" description="Helical" evidence="7">
    <location>
        <begin position="497"/>
        <end position="518"/>
    </location>
</feature>
<evidence type="ECO:0000256" key="6">
    <source>
        <dbReference type="ARBA" id="ARBA00038046"/>
    </source>
</evidence>
<dbReference type="SUPFAM" id="SSF82866">
    <property type="entry name" value="Multidrug efflux transporter AcrB transmembrane domain"/>
    <property type="match status" value="2"/>
</dbReference>
<feature type="transmembrane region" description="Helical" evidence="7">
    <location>
        <begin position="368"/>
        <end position="388"/>
    </location>
</feature>
<dbReference type="PROSITE" id="PS50156">
    <property type="entry name" value="SSD"/>
    <property type="match status" value="1"/>
</dbReference>
<evidence type="ECO:0000256" key="5">
    <source>
        <dbReference type="ARBA" id="ARBA00023180"/>
    </source>
</evidence>
<name>A0ABD6EMK5_9BILA</name>
<feature type="transmembrane region" description="Helical" evidence="7">
    <location>
        <begin position="742"/>
        <end position="758"/>
    </location>
</feature>
<reference evidence="9 10" key="1">
    <citation type="submission" date="2024-08" db="EMBL/GenBank/DDBJ databases">
        <title>Gnathostoma spinigerum genome.</title>
        <authorList>
            <person name="Gonzalez-Bertolin B."/>
            <person name="Monzon S."/>
            <person name="Zaballos A."/>
            <person name="Jimenez P."/>
            <person name="Dekumyoy P."/>
            <person name="Varona S."/>
            <person name="Cuesta I."/>
            <person name="Sumanam S."/>
            <person name="Adisakwattana P."/>
            <person name="Gasser R.B."/>
            <person name="Hernandez-Gonzalez A."/>
            <person name="Young N.D."/>
            <person name="Perteguer M.J."/>
        </authorList>
    </citation>
    <scope>NUCLEOTIDE SEQUENCE [LARGE SCALE GENOMIC DNA]</scope>
    <source>
        <strain evidence="9">AL3</strain>
        <tissue evidence="9">Liver</tissue>
    </source>
</reference>
<dbReference type="Gene3D" id="1.20.1640.10">
    <property type="entry name" value="Multidrug efflux transporter AcrB transmembrane domain"/>
    <property type="match status" value="1"/>
</dbReference>
<evidence type="ECO:0000256" key="4">
    <source>
        <dbReference type="ARBA" id="ARBA00023136"/>
    </source>
</evidence>
<feature type="transmembrane region" description="Helical" evidence="7">
    <location>
        <begin position="341"/>
        <end position="361"/>
    </location>
</feature>
<dbReference type="InterPro" id="IPR000731">
    <property type="entry name" value="SSD"/>
</dbReference>
<organism evidence="9 10">
    <name type="scientific">Gnathostoma spinigerum</name>
    <dbReference type="NCBI Taxonomy" id="75299"/>
    <lineage>
        <taxon>Eukaryota</taxon>
        <taxon>Metazoa</taxon>
        <taxon>Ecdysozoa</taxon>
        <taxon>Nematoda</taxon>
        <taxon>Chromadorea</taxon>
        <taxon>Rhabditida</taxon>
        <taxon>Spirurina</taxon>
        <taxon>Gnathostomatomorpha</taxon>
        <taxon>Gnathostomatoidea</taxon>
        <taxon>Gnathostomatidae</taxon>
        <taxon>Gnathostoma</taxon>
    </lineage>
</organism>
<proteinExistence type="inferred from homology"/>
<evidence type="ECO:0000256" key="1">
    <source>
        <dbReference type="ARBA" id="ARBA00004141"/>
    </source>
</evidence>
<feature type="domain" description="SSD" evidence="8">
    <location>
        <begin position="330"/>
        <end position="461"/>
    </location>
</feature>
<dbReference type="Pfam" id="PF12349">
    <property type="entry name" value="Sterol-sensing"/>
    <property type="match status" value="1"/>
</dbReference>
<protein>
    <recommendedName>
        <fullName evidence="8">SSD domain-containing protein</fullName>
    </recommendedName>
</protein>
<dbReference type="InterPro" id="IPR053958">
    <property type="entry name" value="HMGCR/SNAP/NPC1-like_SSD"/>
</dbReference>
<evidence type="ECO:0000256" key="7">
    <source>
        <dbReference type="SAM" id="Phobius"/>
    </source>
</evidence>
<accession>A0ABD6EMK5</accession>
<evidence type="ECO:0000256" key="2">
    <source>
        <dbReference type="ARBA" id="ARBA00022692"/>
    </source>
</evidence>
<feature type="transmembrane region" description="Helical" evidence="7">
    <location>
        <begin position="317"/>
        <end position="335"/>
    </location>
</feature>
<evidence type="ECO:0000313" key="9">
    <source>
        <dbReference type="EMBL" id="MFH4977942.1"/>
    </source>
</evidence>
<feature type="transmembrane region" description="Helical" evidence="7">
    <location>
        <begin position="857"/>
        <end position="882"/>
    </location>
</feature>
<dbReference type="AlphaFoldDB" id="A0ABD6EMK5"/>
<comment type="subcellular location">
    <subcellularLocation>
        <location evidence="1">Membrane</location>
        <topology evidence="1">Multi-pass membrane protein</topology>
    </subcellularLocation>
</comment>
<gene>
    <name evidence="9" type="ORF">AB6A40_004651</name>
</gene>
<keyword evidence="4 7" id="KW-0472">Membrane</keyword>
<dbReference type="EMBL" id="JBGFUD010002736">
    <property type="protein sequence ID" value="MFH4977942.1"/>
    <property type="molecule type" value="Genomic_DNA"/>
</dbReference>
<feature type="transmembrane region" description="Helical" evidence="7">
    <location>
        <begin position="20"/>
        <end position="39"/>
    </location>
</feature>
<feature type="transmembrane region" description="Helical" evidence="7">
    <location>
        <begin position="426"/>
        <end position="450"/>
    </location>
</feature>
<evidence type="ECO:0000313" key="10">
    <source>
        <dbReference type="Proteomes" id="UP001608902"/>
    </source>
</evidence>
<feature type="transmembrane region" description="Helical" evidence="7">
    <location>
        <begin position="832"/>
        <end position="851"/>
    </location>
</feature>
<dbReference type="PANTHER" id="PTHR45951:SF8">
    <property type="entry name" value="CHE-14 PROTEIN"/>
    <property type="match status" value="1"/>
</dbReference>
<dbReference type="PANTHER" id="PTHR45951">
    <property type="entry name" value="PROTEIN DISPATCHED-RELATED"/>
    <property type="match status" value="1"/>
</dbReference>